<name>C0PVA7_DROME</name>
<sequence>MAHIIGPKQTPNRQRIVFAARDVGVTSGNPFEVNTLDLMALSIKVSLEVTFNCATTTIITTIAVAAESQQLAQLAINQQQKKKEKEEQAKQCEL</sequence>
<protein>
    <submittedName>
        <fullName evidence="1">MIP09489p</fullName>
    </submittedName>
</protein>
<gene>
    <name evidence="1" type="primary">CG13917-RA</name>
</gene>
<organism evidence="1">
    <name type="scientific">Drosophila melanogaster</name>
    <name type="common">Fruit fly</name>
    <dbReference type="NCBI Taxonomy" id="7227"/>
    <lineage>
        <taxon>Eukaryota</taxon>
        <taxon>Metazoa</taxon>
        <taxon>Ecdysozoa</taxon>
        <taxon>Arthropoda</taxon>
        <taxon>Hexapoda</taxon>
        <taxon>Insecta</taxon>
        <taxon>Pterygota</taxon>
        <taxon>Neoptera</taxon>
        <taxon>Endopterygota</taxon>
        <taxon>Diptera</taxon>
        <taxon>Brachycera</taxon>
        <taxon>Muscomorpha</taxon>
        <taxon>Ephydroidea</taxon>
        <taxon>Drosophilidae</taxon>
        <taxon>Drosophila</taxon>
        <taxon>Sophophora</taxon>
    </lineage>
</organism>
<accession>C0PVA7</accession>
<proteinExistence type="evidence at transcript level"/>
<reference evidence="1" key="1">
    <citation type="submission" date="2009-03" db="EMBL/GenBank/DDBJ databases">
        <authorList>
            <person name="Carlson J."/>
            <person name="Booth B."/>
            <person name="Frise E."/>
            <person name="Sandler J."/>
            <person name="Wan K."/>
            <person name="Yu C."/>
            <person name="Celniker S."/>
        </authorList>
    </citation>
    <scope>NUCLEOTIDE SEQUENCE</scope>
</reference>
<dbReference type="AlphaFoldDB" id="C0PVA7"/>
<dbReference type="EMBL" id="BT072963">
    <property type="protein sequence ID" value="ACN88644.1"/>
    <property type="molecule type" value="mRNA"/>
</dbReference>
<evidence type="ECO:0000313" key="1">
    <source>
        <dbReference type="EMBL" id="ACN88644.1"/>
    </source>
</evidence>